<evidence type="ECO:0000313" key="2">
    <source>
        <dbReference type="EMBL" id="MBO8471479.1"/>
    </source>
</evidence>
<dbReference type="SUPFAM" id="SSF100950">
    <property type="entry name" value="NagB/RpiA/CoA transferase-like"/>
    <property type="match status" value="1"/>
</dbReference>
<dbReference type="Pfam" id="PF02589">
    <property type="entry name" value="LUD_dom"/>
    <property type="match status" value="1"/>
</dbReference>
<reference evidence="2" key="1">
    <citation type="submission" date="2020-10" db="EMBL/GenBank/DDBJ databases">
        <authorList>
            <person name="Gilroy R."/>
        </authorList>
    </citation>
    <scope>NUCLEOTIDE SEQUENCE</scope>
    <source>
        <strain evidence="2">B2-22910</strain>
    </source>
</reference>
<dbReference type="InterPro" id="IPR037171">
    <property type="entry name" value="NagB/RpiA_transferase-like"/>
</dbReference>
<gene>
    <name evidence="2" type="ORF">IAB82_06770</name>
</gene>
<dbReference type="InterPro" id="IPR003741">
    <property type="entry name" value="LUD_dom"/>
</dbReference>
<dbReference type="InterPro" id="IPR024185">
    <property type="entry name" value="FTHF_cligase-like_sf"/>
</dbReference>
<dbReference type="EMBL" id="JADIMB010000099">
    <property type="protein sequence ID" value="MBO8471479.1"/>
    <property type="molecule type" value="Genomic_DNA"/>
</dbReference>
<evidence type="ECO:0000313" key="3">
    <source>
        <dbReference type="Proteomes" id="UP000823603"/>
    </source>
</evidence>
<dbReference type="PANTHER" id="PTHR43682:SF1">
    <property type="entry name" value="LACTATE UTILIZATION PROTEIN C"/>
    <property type="match status" value="1"/>
</dbReference>
<comment type="caution">
    <text evidence="2">The sequence shown here is derived from an EMBL/GenBank/DDBJ whole genome shotgun (WGS) entry which is preliminary data.</text>
</comment>
<organism evidence="2 3">
    <name type="scientific">Candidatus Cryptobacteroides faecavium</name>
    <dbReference type="NCBI Taxonomy" id="2840762"/>
    <lineage>
        <taxon>Bacteria</taxon>
        <taxon>Pseudomonadati</taxon>
        <taxon>Bacteroidota</taxon>
        <taxon>Bacteroidia</taxon>
        <taxon>Bacteroidales</taxon>
        <taxon>Candidatus Cryptobacteroides</taxon>
    </lineage>
</organism>
<reference evidence="2" key="2">
    <citation type="journal article" date="2021" name="PeerJ">
        <title>Extensive microbial diversity within the chicken gut microbiome revealed by metagenomics and culture.</title>
        <authorList>
            <person name="Gilroy R."/>
            <person name="Ravi A."/>
            <person name="Getino M."/>
            <person name="Pursley I."/>
            <person name="Horton D.L."/>
            <person name="Alikhan N.F."/>
            <person name="Baker D."/>
            <person name="Gharbi K."/>
            <person name="Hall N."/>
            <person name="Watson M."/>
            <person name="Adriaenssens E.M."/>
            <person name="Foster-Nyarko E."/>
            <person name="Jarju S."/>
            <person name="Secka A."/>
            <person name="Antonio M."/>
            <person name="Oren A."/>
            <person name="Chaudhuri R.R."/>
            <person name="La Ragione R."/>
            <person name="Hildebrand F."/>
            <person name="Pallen M.J."/>
        </authorList>
    </citation>
    <scope>NUCLEOTIDE SEQUENCE</scope>
    <source>
        <strain evidence="2">B2-22910</strain>
    </source>
</reference>
<name>A0A9D9IF07_9BACT</name>
<dbReference type="AlphaFoldDB" id="A0A9D9IF07"/>
<feature type="domain" description="LUD" evidence="1">
    <location>
        <begin position="97"/>
        <end position="196"/>
    </location>
</feature>
<dbReference type="Proteomes" id="UP000823603">
    <property type="component" value="Unassembled WGS sequence"/>
</dbReference>
<dbReference type="PANTHER" id="PTHR43682">
    <property type="entry name" value="LACTATE UTILIZATION PROTEIN C"/>
    <property type="match status" value="1"/>
</dbReference>
<sequence>MGSRETILERIRRNTQDIHEYPDLTALKESAVRYKDRVTAFRESLEAAGGKAVIAESPSDIDSIIRREYPDAERIVSPVSILECRTASPDDYAEPEELDGTDVAVVRGDFGVAENGAVWITDYGKHRALLFIAEALVILLSRNCIADNMHQAYSRAELNRERDFGTFISGPSKTADIEQALVFGAHGARSVTVILI</sequence>
<evidence type="ECO:0000259" key="1">
    <source>
        <dbReference type="Pfam" id="PF02589"/>
    </source>
</evidence>
<dbReference type="Gene3D" id="3.40.50.10420">
    <property type="entry name" value="NagB/RpiA/CoA transferase-like"/>
    <property type="match status" value="1"/>
</dbReference>
<accession>A0A9D9IF07</accession>
<protein>
    <submittedName>
        <fullName evidence="2">LUD domain-containing protein</fullName>
    </submittedName>
</protein>
<proteinExistence type="predicted"/>